<protein>
    <recommendedName>
        <fullName evidence="3">Exo-alpha-sialidase</fullName>
    </recommendedName>
</protein>
<dbReference type="SUPFAM" id="SSF50939">
    <property type="entry name" value="Sialidases"/>
    <property type="match status" value="2"/>
</dbReference>
<dbReference type="RefSeq" id="WP_094407166.1">
    <property type="nucleotide sequence ID" value="NZ_BMJZ01000007.1"/>
</dbReference>
<dbReference type="OrthoDB" id="7369083at2"/>
<evidence type="ECO:0000313" key="2">
    <source>
        <dbReference type="Proteomes" id="UP000216361"/>
    </source>
</evidence>
<comment type="caution">
    <text evidence="1">The sequence shown here is derived from an EMBL/GenBank/DDBJ whole genome shotgun (WGS) entry which is preliminary data.</text>
</comment>
<gene>
    <name evidence="1" type="ORF">CHR90_01865</name>
</gene>
<dbReference type="Proteomes" id="UP000216361">
    <property type="component" value="Unassembled WGS sequence"/>
</dbReference>
<dbReference type="AlphaFoldDB" id="A0A255XWW7"/>
<organism evidence="1 2">
    <name type="scientific">Elstera cyanobacteriorum</name>
    <dbReference type="NCBI Taxonomy" id="2022747"/>
    <lineage>
        <taxon>Bacteria</taxon>
        <taxon>Pseudomonadati</taxon>
        <taxon>Pseudomonadota</taxon>
        <taxon>Alphaproteobacteria</taxon>
        <taxon>Rhodospirillales</taxon>
        <taxon>Rhodospirillaceae</taxon>
        <taxon>Elstera</taxon>
    </lineage>
</organism>
<evidence type="ECO:0000313" key="1">
    <source>
        <dbReference type="EMBL" id="OYQ21402.1"/>
    </source>
</evidence>
<accession>A0A255XWW7</accession>
<sequence>MPEVFNFTARATAASGAFADRDFSITVNNTQINRLLAVGQSGAARSINSHTAWVLIPGVKGDSAAYGDRWLIWDQTAGVMWTSPDAINFTSFVPTLPGGYSRLGFLRWRDGVWWAMAMADRTSHWETGVVTSIDGGVTWSLVGATLIDAAFGYSFERSEAGASIMATGTQWFHRSDDGAAWISVRSTGQSYRFQIAHLNGIWFGPDSMGANSLLARSIDGQSWFAQSNPTALISGGYYRGMAYGNGYIVACAYTEAETGFTTDAGLTVQAGATLPAASGPYDTECPIVCVQGRFVMLGDAGRTFAASTPAGPWNASNLPAGLNPSTLAVRP</sequence>
<reference evidence="1 2" key="1">
    <citation type="submission" date="2017-07" db="EMBL/GenBank/DDBJ databases">
        <title>Elstera cyanobacteriorum sp. nov., a novel bacterium isolated from cyanobacterial aggregates in a eutrophic lake.</title>
        <authorList>
            <person name="Cai H."/>
        </authorList>
    </citation>
    <scope>NUCLEOTIDE SEQUENCE [LARGE SCALE GENOMIC DNA]</scope>
    <source>
        <strain evidence="1 2">TH019</strain>
    </source>
</reference>
<dbReference type="InterPro" id="IPR036278">
    <property type="entry name" value="Sialidase_sf"/>
</dbReference>
<dbReference type="EMBL" id="NOXS01000022">
    <property type="protein sequence ID" value="OYQ21402.1"/>
    <property type="molecule type" value="Genomic_DNA"/>
</dbReference>
<name>A0A255XWW7_9PROT</name>
<proteinExistence type="predicted"/>
<evidence type="ECO:0008006" key="3">
    <source>
        <dbReference type="Google" id="ProtNLM"/>
    </source>
</evidence>
<keyword evidence="2" id="KW-1185">Reference proteome</keyword>